<feature type="compositionally biased region" description="Low complexity" evidence="1">
    <location>
        <begin position="145"/>
        <end position="154"/>
    </location>
</feature>
<organism evidence="3">
    <name type="scientific">Salpingoeca rosetta (strain ATCC 50818 / BSB-021)</name>
    <dbReference type="NCBI Taxonomy" id="946362"/>
    <lineage>
        <taxon>Eukaryota</taxon>
        <taxon>Choanoflagellata</taxon>
        <taxon>Craspedida</taxon>
        <taxon>Salpingoecidae</taxon>
        <taxon>Salpingoeca</taxon>
    </lineage>
</organism>
<gene>
    <name evidence="2" type="ORF">PTSG_12216</name>
</gene>
<dbReference type="InParanoid" id="F2U9R6"/>
<dbReference type="AlphaFoldDB" id="F2U9R6"/>
<dbReference type="EMBL" id="GL832965">
    <property type="protein sequence ID" value="EGD73093.1"/>
    <property type="molecule type" value="Genomic_DNA"/>
</dbReference>
<name>F2U9R6_SALR5</name>
<proteinExistence type="predicted"/>
<reference evidence="2" key="1">
    <citation type="submission" date="2009-08" db="EMBL/GenBank/DDBJ databases">
        <title>Annotation of Salpingoeca rosetta.</title>
        <authorList>
            <consortium name="The Broad Institute Genome Sequencing Platform"/>
            <person name="Russ C."/>
            <person name="Cuomo C."/>
            <person name="Burger G."/>
            <person name="Gray M.W."/>
            <person name="Holland P.W.H."/>
            <person name="King N."/>
            <person name="Lang F.B.F."/>
            <person name="Roger A.J."/>
            <person name="Ruiz-Trillo I."/>
            <person name="Young S.K."/>
            <person name="Zeng Q."/>
            <person name="Gargeya S."/>
            <person name="Alvarado L."/>
            <person name="Berlin A."/>
            <person name="Chapman S.B."/>
            <person name="Chen Z."/>
            <person name="Freedman E."/>
            <person name="Gellesch M."/>
            <person name="Goldberg J."/>
            <person name="Griggs A."/>
            <person name="Gujja S."/>
            <person name="Heilman E."/>
            <person name="Heiman D."/>
            <person name="Howarth C."/>
            <person name="Mehta T."/>
            <person name="Neiman D."/>
            <person name="Pearson M."/>
            <person name="Roberts A."/>
            <person name="Saif S."/>
            <person name="Shea T."/>
            <person name="Shenoy N."/>
            <person name="Sisk P."/>
            <person name="Stolte C."/>
            <person name="Sykes S."/>
            <person name="White J."/>
            <person name="Yandava C."/>
            <person name="Haas B."/>
            <person name="Nusbaum C."/>
            <person name="Birren B."/>
        </authorList>
    </citation>
    <scope>NUCLEOTIDE SEQUENCE [LARGE SCALE GENOMIC DNA]</scope>
    <source>
        <strain evidence="2">ATCC 50818</strain>
    </source>
</reference>
<accession>F2U9R6</accession>
<evidence type="ECO:0000313" key="3">
    <source>
        <dbReference type="Proteomes" id="UP000007799"/>
    </source>
</evidence>
<keyword evidence="3" id="KW-1185">Reference proteome</keyword>
<evidence type="ECO:0000256" key="1">
    <source>
        <dbReference type="SAM" id="MobiDB-lite"/>
    </source>
</evidence>
<feature type="region of interest" description="Disordered" evidence="1">
    <location>
        <begin position="145"/>
        <end position="177"/>
    </location>
</feature>
<evidence type="ECO:0000313" key="2">
    <source>
        <dbReference type="EMBL" id="EGD73093.1"/>
    </source>
</evidence>
<dbReference type="GeneID" id="16074702"/>
<dbReference type="Proteomes" id="UP000007799">
    <property type="component" value="Unassembled WGS sequence"/>
</dbReference>
<dbReference type="RefSeq" id="XP_004994124.1">
    <property type="nucleotide sequence ID" value="XM_004994067.1"/>
</dbReference>
<sequence>MQTMSRHLSVLDKALACEIYGVSVLCGRCSTCIIRAMLNTCDTWFAGHMSPAEQCKFLIRLLKRAAPSFLEYASVLISPLTNRDVLYTVGNRTSATNDARQAMAMGYMRRHSSAMRPLSSHSTHSRRRNTASEWSSIFGAATATAPTTTATTSTAGGGISERSMDGAGGGGRTRRLPFAPAQQQLLCLA</sequence>
<dbReference type="KEGG" id="sre:PTSG_12216"/>
<protein>
    <submittedName>
        <fullName evidence="2">Uncharacterized protein</fullName>
    </submittedName>
</protein>